<gene>
    <name evidence="1" type="ORF">C2845_PM02G20560</name>
</gene>
<name>A0A3L6S6N1_PANMI</name>
<keyword evidence="2" id="KW-1185">Reference proteome</keyword>
<protein>
    <submittedName>
        <fullName evidence="1">Uncharacterized protein</fullName>
    </submittedName>
</protein>
<dbReference type="Proteomes" id="UP000275267">
    <property type="component" value="Unassembled WGS sequence"/>
</dbReference>
<accession>A0A3L6S6N1</accession>
<evidence type="ECO:0000313" key="2">
    <source>
        <dbReference type="Proteomes" id="UP000275267"/>
    </source>
</evidence>
<dbReference type="EMBL" id="PQIB02000005">
    <property type="protein sequence ID" value="RLN16635.1"/>
    <property type="molecule type" value="Genomic_DNA"/>
</dbReference>
<organism evidence="1 2">
    <name type="scientific">Panicum miliaceum</name>
    <name type="common">Proso millet</name>
    <name type="synonym">Broomcorn millet</name>
    <dbReference type="NCBI Taxonomy" id="4540"/>
    <lineage>
        <taxon>Eukaryota</taxon>
        <taxon>Viridiplantae</taxon>
        <taxon>Streptophyta</taxon>
        <taxon>Embryophyta</taxon>
        <taxon>Tracheophyta</taxon>
        <taxon>Spermatophyta</taxon>
        <taxon>Magnoliopsida</taxon>
        <taxon>Liliopsida</taxon>
        <taxon>Poales</taxon>
        <taxon>Poaceae</taxon>
        <taxon>PACMAD clade</taxon>
        <taxon>Panicoideae</taxon>
        <taxon>Panicodae</taxon>
        <taxon>Paniceae</taxon>
        <taxon>Panicinae</taxon>
        <taxon>Panicum</taxon>
        <taxon>Panicum sect. Panicum</taxon>
    </lineage>
</organism>
<evidence type="ECO:0000313" key="1">
    <source>
        <dbReference type="EMBL" id="RLN16635.1"/>
    </source>
</evidence>
<proteinExistence type="predicted"/>
<comment type="caution">
    <text evidence="1">The sequence shown here is derived from an EMBL/GenBank/DDBJ whole genome shotgun (WGS) entry which is preliminary data.</text>
</comment>
<reference evidence="2" key="1">
    <citation type="journal article" date="2019" name="Nat. Commun.">
        <title>The genome of broomcorn millet.</title>
        <authorList>
            <person name="Zou C."/>
            <person name="Miki D."/>
            <person name="Li D."/>
            <person name="Tang Q."/>
            <person name="Xiao L."/>
            <person name="Rajput S."/>
            <person name="Deng P."/>
            <person name="Jia W."/>
            <person name="Huang R."/>
            <person name="Zhang M."/>
            <person name="Sun Y."/>
            <person name="Hu J."/>
            <person name="Fu X."/>
            <person name="Schnable P.S."/>
            <person name="Li F."/>
            <person name="Zhang H."/>
            <person name="Feng B."/>
            <person name="Zhu X."/>
            <person name="Liu R."/>
            <person name="Schnable J.C."/>
            <person name="Zhu J.-K."/>
            <person name="Zhang H."/>
        </authorList>
    </citation>
    <scope>NUCLEOTIDE SEQUENCE [LARGE SCALE GENOMIC DNA]</scope>
</reference>
<dbReference type="AlphaFoldDB" id="A0A3L6S6N1"/>
<sequence>MPTRLIWVGRSSIQHGKLRFGEEEHRFNEGLIGAQRCEAGGDECRLSDGTCCRRRPRSLATQQPRPRTPASALDLLLCRLGLDLLPRSRHAQGAGLGLVLLPYSRRARGRRPRPQAPPVA</sequence>